<dbReference type="InterPro" id="IPR028098">
    <property type="entry name" value="Glyco_trans_4-like_N"/>
</dbReference>
<reference evidence="4 6" key="1">
    <citation type="submission" date="2020-01" db="EMBL/GenBank/DDBJ databases">
        <title>the WGS Modestobacter muralis CPCC 204518.</title>
        <authorList>
            <person name="Jiang Z."/>
        </authorList>
    </citation>
    <scope>NUCLEOTIDE SEQUENCE [LARGE SCALE GENOMIC DNA]</scope>
    <source>
        <strain evidence="4 6">DSM 100205</strain>
    </source>
</reference>
<dbReference type="Proteomes" id="UP000471152">
    <property type="component" value="Unassembled WGS sequence"/>
</dbReference>
<reference evidence="5 7" key="2">
    <citation type="submission" date="2020-02" db="EMBL/GenBank/DDBJ databases">
        <title>The WGS of Modestobacter muralis DSM 100205.</title>
        <authorList>
            <person name="Jiang Z."/>
        </authorList>
    </citation>
    <scope>NUCLEOTIDE SEQUENCE [LARGE SCALE GENOMIC DNA]</scope>
    <source>
        <strain evidence="5 7">DSM 100205</strain>
    </source>
</reference>
<gene>
    <name evidence="5" type="ORF">G3R41_20765</name>
    <name evidence="4" type="ORF">GCU67_20050</name>
</gene>
<sequence>MPDAEPMRLLAHSVALAPLGGVEICTLQDAIGLAGRGHSLGVAHGADGPLRAAYEAAGIDLDGPHRFGFDPRTALRDVRAFSRPARWARQRATEVVWLNRVEHLPWGQAVARWSGAALVCHLHAPPPFRWLRPLAAGVDHLVAISGSVRDAYLDRGVDPARVTLVPNALPPRAYPRGDVAERAAARAQLGLPPDAPVVLCYGHLSRAKGVPELLRAWTQLASRRPDALLVLVDSLSAEPDPVVAAQLAQLDPRSYRLFPMATDVVPFLHAADVVAFPTLLPETFGRVVLEGLATGRPVVASRVGAVPELLSGPMARFLVPPGDADRLAVTLAGLLDWRRDEPGLGAECVAWVERHWSFPAHLDLLEGVLATARDAHRRRPGHRAPA</sequence>
<evidence type="ECO:0000256" key="1">
    <source>
        <dbReference type="ARBA" id="ARBA00022676"/>
    </source>
</evidence>
<dbReference type="Gene3D" id="3.40.50.2000">
    <property type="entry name" value="Glycogen Phosphorylase B"/>
    <property type="match status" value="2"/>
</dbReference>
<dbReference type="InterPro" id="IPR050194">
    <property type="entry name" value="Glycosyltransferase_grp1"/>
</dbReference>
<dbReference type="Pfam" id="PF13692">
    <property type="entry name" value="Glyco_trans_1_4"/>
    <property type="match status" value="1"/>
</dbReference>
<dbReference type="EMBL" id="JAAGWB010000067">
    <property type="protein sequence ID" value="NEN53341.1"/>
    <property type="molecule type" value="Genomic_DNA"/>
</dbReference>
<comment type="caution">
    <text evidence="5">The sequence shown here is derived from an EMBL/GenBank/DDBJ whole genome shotgun (WGS) entry which is preliminary data.</text>
</comment>
<evidence type="ECO:0000313" key="4">
    <source>
        <dbReference type="EMBL" id="NEK96441.1"/>
    </source>
</evidence>
<evidence type="ECO:0000313" key="6">
    <source>
        <dbReference type="Proteomes" id="UP000468828"/>
    </source>
</evidence>
<keyword evidence="1" id="KW-0328">Glycosyltransferase</keyword>
<dbReference type="Proteomes" id="UP000468828">
    <property type="component" value="Unassembled WGS sequence"/>
</dbReference>
<dbReference type="CDD" id="cd03801">
    <property type="entry name" value="GT4_PimA-like"/>
    <property type="match status" value="1"/>
</dbReference>
<evidence type="ECO:0000256" key="2">
    <source>
        <dbReference type="ARBA" id="ARBA00022679"/>
    </source>
</evidence>
<proteinExistence type="predicted"/>
<feature type="domain" description="Glycosyltransferase subfamily 4-like N-terminal" evidence="3">
    <location>
        <begin position="20"/>
        <end position="169"/>
    </location>
</feature>
<keyword evidence="6" id="KW-1185">Reference proteome</keyword>
<evidence type="ECO:0000313" key="5">
    <source>
        <dbReference type="EMBL" id="NEN53341.1"/>
    </source>
</evidence>
<dbReference type="GO" id="GO:1901137">
    <property type="term" value="P:carbohydrate derivative biosynthetic process"/>
    <property type="evidence" value="ECO:0007669"/>
    <property type="project" value="UniProtKB-ARBA"/>
</dbReference>
<name>A0A6P0HBZ0_9ACTN</name>
<dbReference type="PANTHER" id="PTHR45947:SF3">
    <property type="entry name" value="SULFOQUINOVOSYL TRANSFERASE SQD2"/>
    <property type="match status" value="1"/>
</dbReference>
<dbReference type="SUPFAM" id="SSF53756">
    <property type="entry name" value="UDP-Glycosyltransferase/glycogen phosphorylase"/>
    <property type="match status" value="1"/>
</dbReference>
<dbReference type="AlphaFoldDB" id="A0A6P0HBZ0"/>
<dbReference type="RefSeq" id="WP_163613135.1">
    <property type="nucleotide sequence ID" value="NZ_JAAGWB010000067.1"/>
</dbReference>
<protein>
    <submittedName>
        <fullName evidence="5">Glycosyltransferase family 4 protein</fullName>
    </submittedName>
</protein>
<accession>A0A6P0HBZ0</accession>
<organism evidence="5 7">
    <name type="scientific">Modestobacter muralis</name>
    <dbReference type="NCBI Taxonomy" id="1608614"/>
    <lineage>
        <taxon>Bacteria</taxon>
        <taxon>Bacillati</taxon>
        <taxon>Actinomycetota</taxon>
        <taxon>Actinomycetes</taxon>
        <taxon>Geodermatophilales</taxon>
        <taxon>Geodermatophilaceae</taxon>
        <taxon>Modestobacter</taxon>
    </lineage>
</organism>
<dbReference type="GO" id="GO:0016758">
    <property type="term" value="F:hexosyltransferase activity"/>
    <property type="evidence" value="ECO:0007669"/>
    <property type="project" value="TreeGrafter"/>
</dbReference>
<keyword evidence="2 5" id="KW-0808">Transferase</keyword>
<evidence type="ECO:0000313" key="7">
    <source>
        <dbReference type="Proteomes" id="UP000471152"/>
    </source>
</evidence>
<evidence type="ECO:0000259" key="3">
    <source>
        <dbReference type="Pfam" id="PF13439"/>
    </source>
</evidence>
<dbReference type="EMBL" id="JAAGWH010000064">
    <property type="protein sequence ID" value="NEK96441.1"/>
    <property type="molecule type" value="Genomic_DNA"/>
</dbReference>
<dbReference type="Pfam" id="PF13439">
    <property type="entry name" value="Glyco_transf_4"/>
    <property type="match status" value="1"/>
</dbReference>
<dbReference type="PANTHER" id="PTHR45947">
    <property type="entry name" value="SULFOQUINOVOSYL TRANSFERASE SQD2"/>
    <property type="match status" value="1"/>
</dbReference>